<dbReference type="AlphaFoldDB" id="A0AAE1EBM8"/>
<dbReference type="EMBL" id="JAWDGP010000422">
    <property type="protein sequence ID" value="KAK3800700.1"/>
    <property type="molecule type" value="Genomic_DNA"/>
</dbReference>
<comment type="caution">
    <text evidence="1">The sequence shown here is derived from an EMBL/GenBank/DDBJ whole genome shotgun (WGS) entry which is preliminary data.</text>
</comment>
<reference evidence="1" key="1">
    <citation type="journal article" date="2023" name="G3 (Bethesda)">
        <title>A reference genome for the long-term kleptoplast-retaining sea slug Elysia crispata morphotype clarki.</title>
        <authorList>
            <person name="Eastman K.E."/>
            <person name="Pendleton A.L."/>
            <person name="Shaikh M.A."/>
            <person name="Suttiyut T."/>
            <person name="Ogas R."/>
            <person name="Tomko P."/>
            <person name="Gavelis G."/>
            <person name="Widhalm J.R."/>
            <person name="Wisecaver J.H."/>
        </authorList>
    </citation>
    <scope>NUCLEOTIDE SEQUENCE</scope>
    <source>
        <strain evidence="1">ECLA1</strain>
    </source>
</reference>
<keyword evidence="2" id="KW-1185">Reference proteome</keyword>
<protein>
    <submittedName>
        <fullName evidence="1">Uncharacterized protein</fullName>
    </submittedName>
</protein>
<evidence type="ECO:0000313" key="1">
    <source>
        <dbReference type="EMBL" id="KAK3800700.1"/>
    </source>
</evidence>
<accession>A0AAE1EBM8</accession>
<name>A0AAE1EBM8_9GAST</name>
<proteinExistence type="predicted"/>
<sequence length="92" mass="10424">MASIKRVSSPGDRSTASGLVVCVCKQRPRLLDMTIWKKNRPGNSRVCTPYCPMVSHIECPQCWAFTPIHQYHSFLPPRSPFLELSGCPLFYP</sequence>
<dbReference type="Proteomes" id="UP001283361">
    <property type="component" value="Unassembled WGS sequence"/>
</dbReference>
<evidence type="ECO:0000313" key="2">
    <source>
        <dbReference type="Proteomes" id="UP001283361"/>
    </source>
</evidence>
<organism evidence="1 2">
    <name type="scientific">Elysia crispata</name>
    <name type="common">lettuce slug</name>
    <dbReference type="NCBI Taxonomy" id="231223"/>
    <lineage>
        <taxon>Eukaryota</taxon>
        <taxon>Metazoa</taxon>
        <taxon>Spiralia</taxon>
        <taxon>Lophotrochozoa</taxon>
        <taxon>Mollusca</taxon>
        <taxon>Gastropoda</taxon>
        <taxon>Heterobranchia</taxon>
        <taxon>Euthyneura</taxon>
        <taxon>Panpulmonata</taxon>
        <taxon>Sacoglossa</taxon>
        <taxon>Placobranchoidea</taxon>
        <taxon>Plakobranchidae</taxon>
        <taxon>Elysia</taxon>
    </lineage>
</organism>
<gene>
    <name evidence="1" type="ORF">RRG08_003106</name>
</gene>